<evidence type="ECO:0000256" key="6">
    <source>
        <dbReference type="ARBA" id="ARBA00023295"/>
    </source>
</evidence>
<keyword evidence="5 10" id="KW-0378">Hydrolase</keyword>
<gene>
    <name evidence="13" type="ORF">TCAL_09175</name>
</gene>
<feature type="domain" description="Glycoside hydrolase family 5" evidence="12">
    <location>
        <begin position="133"/>
        <end position="392"/>
    </location>
</feature>
<sequence length="493" mass="56743">MKKNLVQYQVGSLIPVLCLFIFISLRAVFSVFMNTLFLTRLGKAVFSVSSIAIFVLTYSFCLTRLPHVIPVRNPQCNDNIVRGVNLGGWLLLEPWITPHIFEEANAKANQTVVDEWTLHSFLPPDYVHEILERHWSTFIQRTDLELLYSVGISHLRIPVGYWMFDVVPGEPFPLTNGEVVLKSKFFLRRLVEWCKEIGLKIVLDLHGAPGSQNGFDNSGKMGDIGWITPELNLTNVNRTLRVHELMIDMVFGWIRDDILSDGTLYGIAILNEPLAGWVGYEYVWKVLVDYFHPQAYEIIRQRLGNDVKVIIQQGFRNPSDFVNLMSEKKGYQGVVLDLHNYHFWNKKLNNEALQVPKVFETNIEEACEFASYVKIQTLPTIVGEWSLASTDCQKYLYGYSKPYNPKLASNETCKMYDGNLRNYSDSHRQFLQDFLIAQMEVQEAASGYFFWTVKTEDHYAPEWDFLALIKNGIVPHTLCTKKSICSSRTPQKQ</sequence>
<feature type="transmembrane region" description="Helical" evidence="11">
    <location>
        <begin position="44"/>
        <end position="65"/>
    </location>
</feature>
<evidence type="ECO:0000256" key="3">
    <source>
        <dbReference type="ARBA" id="ARBA00022525"/>
    </source>
</evidence>
<dbReference type="EC" id="3.2.1.58" evidence="9"/>
<dbReference type="EMBL" id="VCGU01000007">
    <property type="protein sequence ID" value="TRY73119.1"/>
    <property type="molecule type" value="Genomic_DNA"/>
</dbReference>
<comment type="similarity">
    <text evidence="2 10">Belongs to the glycosyl hydrolase 5 (cellulase A) family.</text>
</comment>
<evidence type="ECO:0000256" key="7">
    <source>
        <dbReference type="ARBA" id="ARBA00023316"/>
    </source>
</evidence>
<dbReference type="InterPro" id="IPR050386">
    <property type="entry name" value="Glycosyl_hydrolase_5"/>
</dbReference>
<evidence type="ECO:0000256" key="5">
    <source>
        <dbReference type="ARBA" id="ARBA00022801"/>
    </source>
</evidence>
<dbReference type="AlphaFoldDB" id="A0A553P605"/>
<keyword evidence="11" id="KW-1133">Transmembrane helix</keyword>
<proteinExistence type="inferred from homology"/>
<evidence type="ECO:0000259" key="12">
    <source>
        <dbReference type="Pfam" id="PF00150"/>
    </source>
</evidence>
<protein>
    <recommendedName>
        <fullName evidence="9">glucan 1,3-beta-glucosidase</fullName>
        <ecNumber evidence="9">3.2.1.58</ecNumber>
    </recommendedName>
</protein>
<comment type="subcellular location">
    <subcellularLocation>
        <location evidence="1">Secreted</location>
    </subcellularLocation>
</comment>
<dbReference type="PANTHER" id="PTHR31297">
    <property type="entry name" value="GLUCAN ENDO-1,6-BETA-GLUCOSIDASE B"/>
    <property type="match status" value="1"/>
</dbReference>
<evidence type="ECO:0000313" key="14">
    <source>
        <dbReference type="Proteomes" id="UP000318571"/>
    </source>
</evidence>
<dbReference type="Pfam" id="PF00150">
    <property type="entry name" value="Cellulase"/>
    <property type="match status" value="1"/>
</dbReference>
<keyword evidence="11" id="KW-0472">Membrane</keyword>
<evidence type="ECO:0000256" key="2">
    <source>
        <dbReference type="ARBA" id="ARBA00005641"/>
    </source>
</evidence>
<keyword evidence="14" id="KW-1185">Reference proteome</keyword>
<keyword evidence="4" id="KW-0732">Signal</keyword>
<dbReference type="GO" id="GO:0004338">
    <property type="term" value="F:glucan exo-1,3-beta-glucosidase activity"/>
    <property type="evidence" value="ECO:0007669"/>
    <property type="project" value="UniProtKB-EC"/>
</dbReference>
<dbReference type="Proteomes" id="UP000318571">
    <property type="component" value="Chromosome 3"/>
</dbReference>
<name>A0A553P605_TIGCA</name>
<keyword evidence="3" id="KW-0964">Secreted</keyword>
<feature type="transmembrane region" description="Helical" evidence="11">
    <location>
        <begin position="12"/>
        <end position="32"/>
    </location>
</feature>
<dbReference type="OrthoDB" id="6328860at2759"/>
<comment type="caution">
    <text evidence="13">The sequence shown here is derived from an EMBL/GenBank/DDBJ whole genome shotgun (WGS) entry which is preliminary data.</text>
</comment>
<comment type="catalytic activity">
    <reaction evidence="8">
        <text>Successive hydrolysis of beta-D-glucose units from the non-reducing ends of (1-&gt;3)-beta-D-glucans, releasing alpha-glucose.</text>
        <dbReference type="EC" id="3.2.1.58"/>
    </reaction>
</comment>
<evidence type="ECO:0000256" key="11">
    <source>
        <dbReference type="SAM" id="Phobius"/>
    </source>
</evidence>
<evidence type="ECO:0000313" key="13">
    <source>
        <dbReference type="EMBL" id="TRY73119.1"/>
    </source>
</evidence>
<reference evidence="13 14" key="1">
    <citation type="journal article" date="2018" name="Nat. Ecol. Evol.">
        <title>Genomic signatures of mitonuclear coevolution across populations of Tigriopus californicus.</title>
        <authorList>
            <person name="Barreto F.S."/>
            <person name="Watson E.T."/>
            <person name="Lima T.G."/>
            <person name="Willett C.S."/>
            <person name="Edmands S."/>
            <person name="Li W."/>
            <person name="Burton R.S."/>
        </authorList>
    </citation>
    <scope>NUCLEOTIDE SEQUENCE [LARGE SCALE GENOMIC DNA]</scope>
    <source>
        <strain evidence="13 14">San Diego</strain>
    </source>
</reference>
<dbReference type="GO" id="GO:0009986">
    <property type="term" value="C:cell surface"/>
    <property type="evidence" value="ECO:0007669"/>
    <property type="project" value="TreeGrafter"/>
</dbReference>
<organism evidence="13 14">
    <name type="scientific">Tigriopus californicus</name>
    <name type="common">Marine copepod</name>
    <dbReference type="NCBI Taxonomy" id="6832"/>
    <lineage>
        <taxon>Eukaryota</taxon>
        <taxon>Metazoa</taxon>
        <taxon>Ecdysozoa</taxon>
        <taxon>Arthropoda</taxon>
        <taxon>Crustacea</taxon>
        <taxon>Multicrustacea</taxon>
        <taxon>Hexanauplia</taxon>
        <taxon>Copepoda</taxon>
        <taxon>Harpacticoida</taxon>
        <taxon>Harpacticidae</taxon>
        <taxon>Tigriopus</taxon>
    </lineage>
</organism>
<accession>A0A553P605</accession>
<dbReference type="GO" id="GO:0005576">
    <property type="term" value="C:extracellular region"/>
    <property type="evidence" value="ECO:0007669"/>
    <property type="project" value="UniProtKB-SubCell"/>
</dbReference>
<keyword evidence="7" id="KW-0961">Cell wall biogenesis/degradation</keyword>
<dbReference type="InterPro" id="IPR001547">
    <property type="entry name" value="Glyco_hydro_5"/>
</dbReference>
<evidence type="ECO:0000256" key="4">
    <source>
        <dbReference type="ARBA" id="ARBA00022729"/>
    </source>
</evidence>
<dbReference type="STRING" id="6832.A0A553P605"/>
<dbReference type="InterPro" id="IPR017853">
    <property type="entry name" value="GH"/>
</dbReference>
<evidence type="ECO:0000256" key="8">
    <source>
        <dbReference type="ARBA" id="ARBA00036824"/>
    </source>
</evidence>
<dbReference type="Gene3D" id="3.20.20.80">
    <property type="entry name" value="Glycosidases"/>
    <property type="match status" value="1"/>
</dbReference>
<keyword evidence="6 10" id="KW-0326">Glycosidase</keyword>
<evidence type="ECO:0000256" key="1">
    <source>
        <dbReference type="ARBA" id="ARBA00004613"/>
    </source>
</evidence>
<evidence type="ECO:0000256" key="9">
    <source>
        <dbReference type="ARBA" id="ARBA00038929"/>
    </source>
</evidence>
<dbReference type="GO" id="GO:0009251">
    <property type="term" value="P:glucan catabolic process"/>
    <property type="evidence" value="ECO:0007669"/>
    <property type="project" value="TreeGrafter"/>
</dbReference>
<evidence type="ECO:0000256" key="10">
    <source>
        <dbReference type="RuleBase" id="RU361153"/>
    </source>
</evidence>
<dbReference type="PANTHER" id="PTHR31297:SF1">
    <property type="entry name" value="GLUCAN 1,3-BETA-GLUCOSIDASE I_II-RELATED"/>
    <property type="match status" value="1"/>
</dbReference>
<keyword evidence="11" id="KW-0812">Transmembrane</keyword>
<dbReference type="GO" id="GO:0071555">
    <property type="term" value="P:cell wall organization"/>
    <property type="evidence" value="ECO:0007669"/>
    <property type="project" value="UniProtKB-KW"/>
</dbReference>
<dbReference type="SUPFAM" id="SSF51445">
    <property type="entry name" value="(Trans)glycosidases"/>
    <property type="match status" value="1"/>
</dbReference>